<evidence type="ECO:0000256" key="5">
    <source>
        <dbReference type="ARBA" id="ARBA00022842"/>
    </source>
</evidence>
<dbReference type="RefSeq" id="WP_061142531.1">
    <property type="nucleotide sequence ID" value="NZ_LNNH01000024.1"/>
</dbReference>
<keyword evidence="3" id="KW-0547">Nucleotide-binding</keyword>
<evidence type="ECO:0000256" key="3">
    <source>
        <dbReference type="ARBA" id="ARBA00022741"/>
    </source>
</evidence>
<evidence type="ECO:0000256" key="2">
    <source>
        <dbReference type="ARBA" id="ARBA00022723"/>
    </source>
</evidence>
<dbReference type="SUPFAM" id="SSF56059">
    <property type="entry name" value="Glutathione synthetase ATP-binding domain-like"/>
    <property type="match status" value="1"/>
</dbReference>
<dbReference type="EMBL" id="LNNH01000024">
    <property type="protein sequence ID" value="KWW18027.1"/>
    <property type="molecule type" value="Genomic_DNA"/>
</dbReference>
<dbReference type="GO" id="GO:0046872">
    <property type="term" value="F:metal ion binding"/>
    <property type="evidence" value="ECO:0007669"/>
    <property type="project" value="UniProtKB-KW"/>
</dbReference>
<gene>
    <name evidence="7" type="ORF">AS888_06980</name>
</gene>
<dbReference type="GO" id="GO:0016874">
    <property type="term" value="F:ligase activity"/>
    <property type="evidence" value="ECO:0007669"/>
    <property type="project" value="UniProtKB-KW"/>
</dbReference>
<evidence type="ECO:0000259" key="6">
    <source>
        <dbReference type="Pfam" id="PF03738"/>
    </source>
</evidence>
<dbReference type="InterPro" id="IPR016185">
    <property type="entry name" value="PreATP-grasp_dom_sf"/>
</dbReference>
<dbReference type="GO" id="GO:0005524">
    <property type="term" value="F:ATP binding"/>
    <property type="evidence" value="ECO:0007669"/>
    <property type="project" value="UniProtKB-KW"/>
</dbReference>
<comment type="caution">
    <text evidence="7">The sequence shown here is derived from an EMBL/GenBank/DDBJ whole genome shotgun (WGS) entry which is preliminary data.</text>
</comment>
<reference evidence="7 8" key="1">
    <citation type="submission" date="2015-11" db="EMBL/GenBank/DDBJ databases">
        <title>Genome Sequence of Bacillus simplex strain VanAntwerpen2.</title>
        <authorList>
            <person name="Couger M.B."/>
        </authorList>
    </citation>
    <scope>NUCLEOTIDE SEQUENCE [LARGE SCALE GENOMIC DNA]</scope>
    <source>
        <strain evidence="7 8">VanAntwerpen02</strain>
    </source>
</reference>
<feature type="domain" description="Glutathionylspermidine synthase pre-ATP-grasp-like" evidence="6">
    <location>
        <begin position="18"/>
        <end position="415"/>
    </location>
</feature>
<dbReference type="SUPFAM" id="SSF52440">
    <property type="entry name" value="PreATP-grasp domain"/>
    <property type="match status" value="1"/>
</dbReference>
<dbReference type="Gene3D" id="3.30.1490.330">
    <property type="match status" value="1"/>
</dbReference>
<sequence>MEKKDEAHYLLKWIELNDKLVKKGFTWGSVEEDEDWHQYMSYDIHTYSQREIDRINRVTNKIGNVYNKMYHKLLDGSQESNVWKSQLGLPVHTWDAANVPSDFFSYFTRMDFIVNEDEIKLVEVNCDTPTGYIESSIVNQIICEEYGFVSPNKLEENIKRTWAIISKQYNLSNDDTVHFTSYGWHDEDRETVLFNLNNSGLHNTKFIAIEDIIVSDEGLFDQEGDRINFLYRLYPLEYLVDDKDSAGREIGLSFLQHIADGRVILINPPGAFLMQSKAVLALIWSLRDDSGIFSFEERESIRRHFLPTYLKGDFPFENEAYVAKPIYGREGGSVEIFDSFSKLVEKDEEDYYAEWQKVYQQYVEMPNKTVNTWDGEYSGKMLVGSFLIGGEASGLFLRVGEKITGNLSMFCPVAIEKW</sequence>
<proteinExistence type="predicted"/>
<name>A0A109MXG8_9BACI</name>
<keyword evidence="8" id="KW-1185">Reference proteome</keyword>
<keyword evidence="2" id="KW-0479">Metal-binding</keyword>
<dbReference type="InterPro" id="IPR005494">
    <property type="entry name" value="GSPS_pre-ATP-grasp-like_dom"/>
</dbReference>
<evidence type="ECO:0000313" key="7">
    <source>
        <dbReference type="EMBL" id="KWW18027.1"/>
    </source>
</evidence>
<keyword evidence="1" id="KW-0436">Ligase</keyword>
<dbReference type="Pfam" id="PF03738">
    <property type="entry name" value="GSP_synth"/>
    <property type="match status" value="1"/>
</dbReference>
<evidence type="ECO:0000256" key="1">
    <source>
        <dbReference type="ARBA" id="ARBA00022598"/>
    </source>
</evidence>
<protein>
    <recommendedName>
        <fullName evidence="6">Glutathionylspermidine synthase pre-ATP-grasp-like domain-containing protein</fullName>
    </recommendedName>
</protein>
<dbReference type="AlphaFoldDB" id="A0A109MXG8"/>
<evidence type="ECO:0000313" key="8">
    <source>
        <dbReference type="Proteomes" id="UP000064189"/>
    </source>
</evidence>
<accession>A0A109MXG8</accession>
<dbReference type="Proteomes" id="UP000064189">
    <property type="component" value="Unassembled WGS sequence"/>
</dbReference>
<keyword evidence="4" id="KW-0067">ATP-binding</keyword>
<evidence type="ECO:0000256" key="4">
    <source>
        <dbReference type="ARBA" id="ARBA00022840"/>
    </source>
</evidence>
<organism evidence="7 8">
    <name type="scientific">Peribacillus simplex</name>
    <dbReference type="NCBI Taxonomy" id="1478"/>
    <lineage>
        <taxon>Bacteria</taxon>
        <taxon>Bacillati</taxon>
        <taxon>Bacillota</taxon>
        <taxon>Bacilli</taxon>
        <taxon>Bacillales</taxon>
        <taxon>Bacillaceae</taxon>
        <taxon>Peribacillus</taxon>
    </lineage>
</organism>
<keyword evidence="5" id="KW-0460">Magnesium</keyword>